<dbReference type="InterPro" id="IPR006426">
    <property type="entry name" value="Asn_synth_AEB"/>
</dbReference>
<comment type="caution">
    <text evidence="11">The sequence shown here is derived from an EMBL/GenBank/DDBJ whole genome shotgun (WGS) entry which is preliminary data.</text>
</comment>
<dbReference type="SUPFAM" id="SSF52402">
    <property type="entry name" value="Adenine nucleotide alpha hydrolases-like"/>
    <property type="match status" value="1"/>
</dbReference>
<dbReference type="Gene3D" id="3.40.50.620">
    <property type="entry name" value="HUPs"/>
    <property type="match status" value="1"/>
</dbReference>
<comment type="pathway">
    <text evidence="1">Amino-acid biosynthesis; L-asparagine biosynthesis; L-asparagine from L-aspartate (L-Gln route): step 1/1.</text>
</comment>
<evidence type="ECO:0000256" key="8">
    <source>
        <dbReference type="ARBA" id="ARBA00048741"/>
    </source>
</evidence>
<dbReference type="NCBIfam" id="TIGR01536">
    <property type="entry name" value="asn_synth_AEB"/>
    <property type="match status" value="1"/>
</dbReference>
<dbReference type="InterPro" id="IPR029055">
    <property type="entry name" value="Ntn_hydrolases_N"/>
</dbReference>
<keyword evidence="4" id="KW-0547">Nucleotide-binding</keyword>
<evidence type="ECO:0000256" key="5">
    <source>
        <dbReference type="ARBA" id="ARBA00022840"/>
    </source>
</evidence>
<dbReference type="InterPro" id="IPR051786">
    <property type="entry name" value="ASN_synthetase/amidase"/>
</dbReference>
<dbReference type="Pfam" id="PF13537">
    <property type="entry name" value="GATase_7"/>
    <property type="match status" value="1"/>
</dbReference>
<keyword evidence="6" id="KW-0028">Amino-acid biosynthesis</keyword>
<dbReference type="InterPro" id="IPR017932">
    <property type="entry name" value="GATase_2_dom"/>
</dbReference>
<sequence>MCGICGAVGERRGKGGDAVAAMLDAMTHRGPDSRGAAVADGVALGACRLAVIGPEAASQPLRSACTDLTLVVNGEIYNHVELRRELEARGHRFTTGGDCEVILHLYEDEGLDALKRLRGMFALALLDPAERRLLLARDRMGEKPLYLAETPDGWCFASEMTALLRSGLVPLEIDHGSLREYLHYQYVPEPATLLAGVRQLPAGSWLDLDLDTGKSRTGVYWDLEAAPALPGDPAAVLEAGLRDIGRIVVRSDAPIAVALSGGLDSTIVASLAAANAPGVTAVGVGYAGRPAIDERRHATRAAAALGVRLTHVELSPADVAEDFDALVQALDHPVADLAGPAYHAVAKAAHDEGCRVLLLGHGGDELFWGYRWVDTARAALAGHDPAGVTRGLLYRHMEVVRDSARLLPGLCSPDWPHRLPDDDGSGPGSGPDTGTTLPVRLTRLLADTYLRSNGVAQTERLCMAHSVETRLPLLDHCFVDLVTGLRKHARDDALPAKDRLRAAAAPLVPGFVAGKPKTPFYTPTRDWHAALFAAHGDRVADGWLRSAGVLSPAGAVRAARGRTGVGSGTSLSYKALMFETWYAALRAAHRPPGGGAPRGGPAENGSPKNATTDHGQKTG</sequence>
<dbReference type="EMBL" id="WHPN01000208">
    <property type="protein sequence ID" value="KAF4409511.1"/>
    <property type="molecule type" value="Genomic_DNA"/>
</dbReference>
<dbReference type="GO" id="GO:0004066">
    <property type="term" value="F:asparagine synthase (glutamine-hydrolyzing) activity"/>
    <property type="evidence" value="ECO:0007669"/>
    <property type="project" value="UniProtKB-EC"/>
</dbReference>
<name>A0ABQ7FKL5_9ACTN</name>
<evidence type="ECO:0000256" key="9">
    <source>
        <dbReference type="SAM" id="MobiDB-lite"/>
    </source>
</evidence>
<keyword evidence="6" id="KW-0061">Asparagine biosynthesis</keyword>
<evidence type="ECO:0000256" key="2">
    <source>
        <dbReference type="ARBA" id="ARBA00005752"/>
    </source>
</evidence>
<dbReference type="SUPFAM" id="SSF56235">
    <property type="entry name" value="N-terminal nucleophile aminohydrolases (Ntn hydrolases)"/>
    <property type="match status" value="1"/>
</dbReference>
<evidence type="ECO:0000313" key="11">
    <source>
        <dbReference type="EMBL" id="KAF4409511.1"/>
    </source>
</evidence>
<evidence type="ECO:0000256" key="3">
    <source>
        <dbReference type="ARBA" id="ARBA00012737"/>
    </source>
</evidence>
<feature type="domain" description="Glutamine amidotransferase type-2" evidence="10">
    <location>
        <begin position="2"/>
        <end position="211"/>
    </location>
</feature>
<accession>A0ABQ7FKL5</accession>
<evidence type="ECO:0000259" key="10">
    <source>
        <dbReference type="PROSITE" id="PS51278"/>
    </source>
</evidence>
<proteinExistence type="inferred from homology"/>
<comment type="catalytic activity">
    <reaction evidence="8">
        <text>L-aspartate + L-glutamine + ATP + H2O = L-asparagine + L-glutamate + AMP + diphosphate + H(+)</text>
        <dbReference type="Rhea" id="RHEA:12228"/>
        <dbReference type="ChEBI" id="CHEBI:15377"/>
        <dbReference type="ChEBI" id="CHEBI:15378"/>
        <dbReference type="ChEBI" id="CHEBI:29985"/>
        <dbReference type="ChEBI" id="CHEBI:29991"/>
        <dbReference type="ChEBI" id="CHEBI:30616"/>
        <dbReference type="ChEBI" id="CHEBI:33019"/>
        <dbReference type="ChEBI" id="CHEBI:58048"/>
        <dbReference type="ChEBI" id="CHEBI:58359"/>
        <dbReference type="ChEBI" id="CHEBI:456215"/>
        <dbReference type="EC" id="6.3.5.4"/>
    </reaction>
</comment>
<keyword evidence="7" id="KW-0315">Glutamine amidotransferase</keyword>
<dbReference type="PROSITE" id="PS51278">
    <property type="entry name" value="GATASE_TYPE_2"/>
    <property type="match status" value="1"/>
</dbReference>
<dbReference type="RefSeq" id="WP_156205551.1">
    <property type="nucleotide sequence ID" value="NZ_WHPN01000208.1"/>
</dbReference>
<dbReference type="InterPro" id="IPR001962">
    <property type="entry name" value="Asn_synthase"/>
</dbReference>
<evidence type="ECO:0000256" key="7">
    <source>
        <dbReference type="ARBA" id="ARBA00022962"/>
    </source>
</evidence>
<gene>
    <name evidence="11" type="primary">asnB</name>
    <name evidence="11" type="ORF">GCU69_08685</name>
</gene>
<dbReference type="CDD" id="cd00712">
    <property type="entry name" value="AsnB"/>
    <property type="match status" value="1"/>
</dbReference>
<evidence type="ECO:0000256" key="6">
    <source>
        <dbReference type="ARBA" id="ARBA00022888"/>
    </source>
</evidence>
<dbReference type="InterPro" id="IPR033738">
    <property type="entry name" value="AsnB_N"/>
</dbReference>
<keyword evidence="12" id="KW-1185">Reference proteome</keyword>
<dbReference type="Pfam" id="PF00733">
    <property type="entry name" value="Asn_synthase"/>
    <property type="match status" value="1"/>
</dbReference>
<keyword evidence="11" id="KW-0436">Ligase</keyword>
<reference evidence="11 12" key="1">
    <citation type="submission" date="2019-10" db="EMBL/GenBank/DDBJ databases">
        <title>Streptomyces tenebrisbrunneis sp.nov., an endogenous actinomycete isolated from of Lycium ruthenicum.</title>
        <authorList>
            <person name="Ma L."/>
        </authorList>
    </citation>
    <scope>NUCLEOTIDE SEQUENCE [LARGE SCALE GENOMIC DNA]</scope>
    <source>
        <strain evidence="11 12">TRM 66187</strain>
    </source>
</reference>
<keyword evidence="5" id="KW-0067">ATP-binding</keyword>
<dbReference type="PIRSF" id="PIRSF001589">
    <property type="entry name" value="Asn_synthetase_glu-h"/>
    <property type="match status" value="1"/>
</dbReference>
<dbReference type="Proteomes" id="UP000621266">
    <property type="component" value="Unassembled WGS sequence"/>
</dbReference>
<evidence type="ECO:0000256" key="4">
    <source>
        <dbReference type="ARBA" id="ARBA00022741"/>
    </source>
</evidence>
<evidence type="ECO:0000256" key="1">
    <source>
        <dbReference type="ARBA" id="ARBA00005187"/>
    </source>
</evidence>
<dbReference type="PANTHER" id="PTHR43284:SF1">
    <property type="entry name" value="ASPARAGINE SYNTHETASE"/>
    <property type="match status" value="1"/>
</dbReference>
<dbReference type="EC" id="6.3.5.4" evidence="3"/>
<protein>
    <recommendedName>
        <fullName evidence="3">asparagine synthase (glutamine-hydrolyzing)</fullName>
        <ecNumber evidence="3">6.3.5.4</ecNumber>
    </recommendedName>
</protein>
<feature type="region of interest" description="Disordered" evidence="9">
    <location>
        <begin position="417"/>
        <end position="437"/>
    </location>
</feature>
<feature type="region of interest" description="Disordered" evidence="9">
    <location>
        <begin position="589"/>
        <end position="619"/>
    </location>
</feature>
<organism evidence="11 12">
    <name type="scientific">Streptomyces lycii</name>
    <dbReference type="NCBI Taxonomy" id="2654337"/>
    <lineage>
        <taxon>Bacteria</taxon>
        <taxon>Bacillati</taxon>
        <taxon>Actinomycetota</taxon>
        <taxon>Actinomycetes</taxon>
        <taxon>Kitasatosporales</taxon>
        <taxon>Streptomycetaceae</taxon>
        <taxon>Streptomyces</taxon>
    </lineage>
</organism>
<evidence type="ECO:0000313" key="12">
    <source>
        <dbReference type="Proteomes" id="UP000621266"/>
    </source>
</evidence>
<dbReference type="Gene3D" id="3.60.20.10">
    <property type="entry name" value="Glutamine Phosphoribosylpyrophosphate, subunit 1, domain 1"/>
    <property type="match status" value="1"/>
</dbReference>
<dbReference type="CDD" id="cd01991">
    <property type="entry name" value="Asn_synthase_B_C"/>
    <property type="match status" value="1"/>
</dbReference>
<dbReference type="InterPro" id="IPR014729">
    <property type="entry name" value="Rossmann-like_a/b/a_fold"/>
</dbReference>
<comment type="similarity">
    <text evidence="2">Belongs to the asparagine synthetase family.</text>
</comment>
<dbReference type="PANTHER" id="PTHR43284">
    <property type="entry name" value="ASPARAGINE SYNTHETASE (GLUTAMINE-HYDROLYZING)"/>
    <property type="match status" value="1"/>
</dbReference>